<comment type="subcellular location">
    <subcellularLocation>
        <location evidence="1 15">Cell membrane</location>
        <topology evidence="1 15">Multi-pass membrane protein</topology>
    </subcellularLocation>
</comment>
<keyword evidence="7 15" id="KW-1133">Transmembrane helix</keyword>
<dbReference type="InterPro" id="IPR003289">
    <property type="entry name" value="GPCR_2_CGRP1_rcpt"/>
</dbReference>
<dbReference type="PRINTS" id="PR01351">
    <property type="entry name" value="CGRPRECEPTOR"/>
</dbReference>
<organism evidence="19 20">
    <name type="scientific">Gekko japonicus</name>
    <name type="common">Schlegel's Japanese gecko</name>
    <dbReference type="NCBI Taxonomy" id="146911"/>
    <lineage>
        <taxon>Eukaryota</taxon>
        <taxon>Metazoa</taxon>
        <taxon>Chordata</taxon>
        <taxon>Craniata</taxon>
        <taxon>Vertebrata</taxon>
        <taxon>Euteleostomi</taxon>
        <taxon>Lepidosauria</taxon>
        <taxon>Squamata</taxon>
        <taxon>Bifurcata</taxon>
        <taxon>Gekkota</taxon>
        <taxon>Gekkonidae</taxon>
        <taxon>Gekkoninae</taxon>
        <taxon>Gekko</taxon>
    </lineage>
</organism>
<dbReference type="InterPro" id="IPR001879">
    <property type="entry name" value="GPCR_2_extracellular_dom"/>
</dbReference>
<gene>
    <name evidence="20" type="primary">CALCRL</name>
</gene>
<dbReference type="InterPro" id="IPR000832">
    <property type="entry name" value="GPCR_2_secretin-like"/>
</dbReference>
<keyword evidence="10 15" id="KW-1015">Disulfide bond</keyword>
<evidence type="ECO:0000256" key="15">
    <source>
        <dbReference type="RuleBase" id="RU368099"/>
    </source>
</evidence>
<evidence type="ECO:0000256" key="10">
    <source>
        <dbReference type="ARBA" id="ARBA00023157"/>
    </source>
</evidence>
<reference evidence="20" key="1">
    <citation type="submission" date="2025-08" db="UniProtKB">
        <authorList>
            <consortium name="RefSeq"/>
        </authorList>
    </citation>
    <scope>IDENTIFICATION</scope>
</reference>
<keyword evidence="8 15" id="KW-0297">G-protein coupled receptor</keyword>
<dbReference type="PANTHER" id="PTHR45620">
    <property type="entry name" value="PDF RECEPTOR-LIKE PROTEIN-RELATED"/>
    <property type="match status" value="1"/>
</dbReference>
<feature type="transmembrane region" description="Helical" evidence="15">
    <location>
        <begin position="191"/>
        <end position="212"/>
    </location>
</feature>
<dbReference type="Gene3D" id="1.20.1070.10">
    <property type="entry name" value="Rhodopsin 7-helix transmembrane proteins"/>
    <property type="match status" value="2"/>
</dbReference>
<evidence type="ECO:0000256" key="9">
    <source>
        <dbReference type="ARBA" id="ARBA00023136"/>
    </source>
</evidence>
<dbReference type="InterPro" id="IPR050332">
    <property type="entry name" value="GPCR_2"/>
</dbReference>
<dbReference type="PROSITE" id="PS50227">
    <property type="entry name" value="G_PROTEIN_RECEP_F2_3"/>
    <property type="match status" value="1"/>
</dbReference>
<evidence type="ECO:0000256" key="5">
    <source>
        <dbReference type="ARBA" id="ARBA00022692"/>
    </source>
</evidence>
<feature type="domain" description="G-protein coupled receptors family 2 profile 1" evidence="17">
    <location>
        <begin position="60"/>
        <end position="144"/>
    </location>
</feature>
<comment type="caution">
    <text evidence="15">Lacks conserved residue(s) required for the propagation of feature annotation.</text>
</comment>
<dbReference type="InterPro" id="IPR017981">
    <property type="entry name" value="GPCR_2-like_7TM"/>
</dbReference>
<sequence length="419" mass="47355">METNWITWLLLLLAVTPVSVTAVPEAGHMNFTNEISTDGTEHNLHTLGVTNNKIMTAQYECYQKIMQAPANTIEGPHCNRTWDGWLCWDSASAGVDLVQNCPDYFQDFDPSEKVIKSCDQNGHWFIHPESNRTWTNYTMCTLGVTSKLQTALNLYYLTIIGHSLSIVSLLISLLIFSYFKSLSCQRITLHKNLFFSFVCNSIVTIISLSGVANNQQLVAANPIGFPLIPSCIHAVARAIYFNDNCWISSDTHMLYIIHGPICAALVVNLFFLLNIVRVLITKLKVTHRAESNLYMKAVRATLILVPLLGIEFVLMPWRPEGRIAEEIYDYIINILMHYQGLLVATIFCFFNGEVQSVIRRHWNQYKIQFDNSFAHSDAIRSASYTVSSITDAQSFTSNHDCASEHLNGKTCHDKENSII</sequence>
<feature type="chain" id="PRO_5045192521" description="Calcitonin gene-related peptide type 1 receptor" evidence="16">
    <location>
        <begin position="23"/>
        <end position="419"/>
    </location>
</feature>
<keyword evidence="19" id="KW-1185">Reference proteome</keyword>
<keyword evidence="11 15" id="KW-0675">Receptor</keyword>
<evidence type="ECO:0000256" key="3">
    <source>
        <dbReference type="ARBA" id="ARBA00015885"/>
    </source>
</evidence>
<keyword evidence="5 15" id="KW-0812">Transmembrane</keyword>
<evidence type="ECO:0000256" key="6">
    <source>
        <dbReference type="ARBA" id="ARBA00022729"/>
    </source>
</evidence>
<proteinExistence type="inferred from homology"/>
<evidence type="ECO:0000259" key="18">
    <source>
        <dbReference type="PROSITE" id="PS50261"/>
    </source>
</evidence>
<comment type="function">
    <text evidence="15">Functions as G protein-coupled receptor for calcitonin-gene-related peptides and adrenomedulli. Specificity is modulated by accessory proteins. Activates cAMP-dependent pathway.</text>
</comment>
<dbReference type="Pfam" id="PF00002">
    <property type="entry name" value="7tm_2"/>
    <property type="match status" value="2"/>
</dbReference>
<evidence type="ECO:0000259" key="17">
    <source>
        <dbReference type="PROSITE" id="PS50227"/>
    </source>
</evidence>
<dbReference type="InterPro" id="IPR003287">
    <property type="entry name" value="GPCR_2_calcitonin_rcpt_fam"/>
</dbReference>
<evidence type="ECO:0000256" key="16">
    <source>
        <dbReference type="SAM" id="SignalP"/>
    </source>
</evidence>
<evidence type="ECO:0000256" key="14">
    <source>
        <dbReference type="ARBA" id="ARBA00030562"/>
    </source>
</evidence>
<feature type="domain" description="G-protein coupled receptors family 2 profile 2" evidence="18">
    <location>
        <begin position="224"/>
        <end position="351"/>
    </location>
</feature>
<feature type="signal peptide" evidence="16">
    <location>
        <begin position="1"/>
        <end position="22"/>
    </location>
</feature>
<dbReference type="Pfam" id="PF02793">
    <property type="entry name" value="HRM"/>
    <property type="match status" value="1"/>
</dbReference>
<dbReference type="Proteomes" id="UP000694871">
    <property type="component" value="Unplaced"/>
</dbReference>
<evidence type="ECO:0000256" key="13">
    <source>
        <dbReference type="ARBA" id="ARBA00023224"/>
    </source>
</evidence>
<dbReference type="SUPFAM" id="SSF111418">
    <property type="entry name" value="Hormone receptor domain"/>
    <property type="match status" value="1"/>
</dbReference>
<dbReference type="GeneID" id="107105888"/>
<dbReference type="InterPro" id="IPR036445">
    <property type="entry name" value="GPCR_2_extracell_dom_sf"/>
</dbReference>
<dbReference type="PANTHER" id="PTHR45620:SF21">
    <property type="entry name" value="CALCITONIN GENE-RELATED PEPTIDE TYPE 1 RECEPTOR"/>
    <property type="match status" value="1"/>
</dbReference>
<evidence type="ECO:0000256" key="12">
    <source>
        <dbReference type="ARBA" id="ARBA00023180"/>
    </source>
</evidence>
<dbReference type="Gene3D" id="4.10.1240.10">
    <property type="entry name" value="GPCR, family 2, extracellular hormone receptor domain"/>
    <property type="match status" value="1"/>
</dbReference>
<dbReference type="PRINTS" id="PR01350">
    <property type="entry name" value="CTRFAMILY"/>
</dbReference>
<dbReference type="InterPro" id="IPR017983">
    <property type="entry name" value="GPCR_2_secretin-like_CS"/>
</dbReference>
<feature type="transmembrane region" description="Helical" evidence="15">
    <location>
        <begin position="154"/>
        <end position="179"/>
    </location>
</feature>
<keyword evidence="4 15" id="KW-1003">Cell membrane</keyword>
<keyword evidence="6 15" id="KW-0732">Signal</keyword>
<keyword evidence="13 15" id="KW-0807">Transducer</keyword>
<feature type="transmembrane region" description="Helical" evidence="15">
    <location>
        <begin position="253"/>
        <end position="276"/>
    </location>
</feature>
<dbReference type="PROSITE" id="PS50261">
    <property type="entry name" value="G_PROTEIN_RECEP_F2_4"/>
    <property type="match status" value="1"/>
</dbReference>
<evidence type="ECO:0000256" key="1">
    <source>
        <dbReference type="ARBA" id="ARBA00004651"/>
    </source>
</evidence>
<dbReference type="PROSITE" id="PS00649">
    <property type="entry name" value="G_PROTEIN_RECEP_F2_1"/>
    <property type="match status" value="1"/>
</dbReference>
<dbReference type="SMART" id="SM00008">
    <property type="entry name" value="HormR"/>
    <property type="match status" value="1"/>
</dbReference>
<keyword evidence="12 15" id="KW-0325">Glycoprotein</keyword>
<name>A0ABM1JIY4_GEKJA</name>
<feature type="transmembrane region" description="Helical" evidence="15">
    <location>
        <begin position="330"/>
        <end position="350"/>
    </location>
</feature>
<dbReference type="RefSeq" id="XP_015261421.1">
    <property type="nucleotide sequence ID" value="XM_015405935.1"/>
</dbReference>
<evidence type="ECO:0000313" key="20">
    <source>
        <dbReference type="RefSeq" id="XP_015261421.1"/>
    </source>
</evidence>
<evidence type="ECO:0000313" key="19">
    <source>
        <dbReference type="Proteomes" id="UP000694871"/>
    </source>
</evidence>
<comment type="similarity">
    <text evidence="2 15">Belongs to the G-protein coupled receptor 2 family.</text>
</comment>
<dbReference type="PROSITE" id="PS00650">
    <property type="entry name" value="G_PROTEIN_RECEP_F2_2"/>
    <property type="match status" value="1"/>
</dbReference>
<dbReference type="PRINTS" id="PR00249">
    <property type="entry name" value="GPCRSECRETIN"/>
</dbReference>
<accession>A0ABM1JIY4</accession>
<feature type="transmembrane region" description="Helical" evidence="15">
    <location>
        <begin position="297"/>
        <end position="318"/>
    </location>
</feature>
<evidence type="ECO:0000256" key="11">
    <source>
        <dbReference type="ARBA" id="ARBA00023170"/>
    </source>
</evidence>
<evidence type="ECO:0000256" key="2">
    <source>
        <dbReference type="ARBA" id="ARBA00005314"/>
    </source>
</evidence>
<protein>
    <recommendedName>
        <fullName evidence="3 15">Calcitonin gene-related peptide type 1 receptor</fullName>
        <shortName evidence="15">CGRP type 1 receptor</shortName>
    </recommendedName>
    <alternativeName>
        <fullName evidence="14 15">Calcitonin receptor-like receptor</fullName>
    </alternativeName>
</protein>
<evidence type="ECO:0000256" key="4">
    <source>
        <dbReference type="ARBA" id="ARBA00022475"/>
    </source>
</evidence>
<evidence type="ECO:0000256" key="7">
    <source>
        <dbReference type="ARBA" id="ARBA00022989"/>
    </source>
</evidence>
<keyword evidence="9 15" id="KW-0472">Membrane</keyword>
<evidence type="ECO:0000256" key="8">
    <source>
        <dbReference type="ARBA" id="ARBA00023040"/>
    </source>
</evidence>